<dbReference type="Proteomes" id="UP000284177">
    <property type="component" value="Unassembled WGS sequence"/>
</dbReference>
<name>A0A419T7W4_9FIRM</name>
<organism evidence="1 2">
    <name type="scientific">Thermohalobacter berrensis</name>
    <dbReference type="NCBI Taxonomy" id="99594"/>
    <lineage>
        <taxon>Bacteria</taxon>
        <taxon>Bacillati</taxon>
        <taxon>Bacillota</taxon>
        <taxon>Tissierellia</taxon>
        <taxon>Tissierellales</taxon>
        <taxon>Thermohalobacteraceae</taxon>
        <taxon>Thermohalobacter</taxon>
    </lineage>
</organism>
<gene>
    <name evidence="1" type="ORF">BET03_09400</name>
</gene>
<sequence length="132" mass="14558">MLKDLIENGYGKDRKLNCAEKILYGANEVYNLNLDKESLKLSAGFGGGMGVESTCGALTAAIMVLSKLAVEDTAHKSKVRDYTKTLLTQYENEMGAIDCKTLKKKHKKLFSGCDKIIIKAAEHLDETIKDIK</sequence>
<comment type="caution">
    <text evidence="1">The sequence shown here is derived from an EMBL/GenBank/DDBJ whole genome shotgun (WGS) entry which is preliminary data.</text>
</comment>
<dbReference type="EMBL" id="MCIB01000006">
    <property type="protein sequence ID" value="RKD33456.1"/>
    <property type="molecule type" value="Genomic_DNA"/>
</dbReference>
<dbReference type="OrthoDB" id="45689at2"/>
<accession>A0A419T7W4</accession>
<evidence type="ECO:0008006" key="3">
    <source>
        <dbReference type="Google" id="ProtNLM"/>
    </source>
</evidence>
<dbReference type="InterPro" id="IPR010181">
    <property type="entry name" value="CGCAxxGCC_motif"/>
</dbReference>
<proteinExistence type="predicted"/>
<dbReference type="RefSeq" id="WP_120167827.1">
    <property type="nucleotide sequence ID" value="NZ_MCIB01000006.1"/>
</dbReference>
<dbReference type="Pfam" id="PF09719">
    <property type="entry name" value="C_GCAxxG_C_C"/>
    <property type="match status" value="1"/>
</dbReference>
<evidence type="ECO:0000313" key="1">
    <source>
        <dbReference type="EMBL" id="RKD33456.1"/>
    </source>
</evidence>
<protein>
    <recommendedName>
        <fullName evidence="3">C_GCAxxG_C_C family protein</fullName>
    </recommendedName>
</protein>
<reference evidence="1 2" key="1">
    <citation type="submission" date="2016-08" db="EMBL/GenBank/DDBJ databases">
        <title>Novel Firmicutes and Novel Genomes.</title>
        <authorList>
            <person name="Poppleton D.I."/>
            <person name="Gribaldo S."/>
        </authorList>
    </citation>
    <scope>NUCLEOTIDE SEQUENCE [LARGE SCALE GENOMIC DNA]</scope>
    <source>
        <strain evidence="1 2">CTT3</strain>
    </source>
</reference>
<dbReference type="AlphaFoldDB" id="A0A419T7W4"/>
<evidence type="ECO:0000313" key="2">
    <source>
        <dbReference type="Proteomes" id="UP000284177"/>
    </source>
</evidence>
<keyword evidence="2" id="KW-1185">Reference proteome</keyword>
<dbReference type="NCBIfam" id="TIGR01909">
    <property type="entry name" value="C_GCAxxG_C_C"/>
    <property type="match status" value="1"/>
</dbReference>